<keyword evidence="2" id="KW-0106">Calcium</keyword>
<dbReference type="PROSITE" id="PS50222">
    <property type="entry name" value="EF_HAND_2"/>
    <property type="match status" value="1"/>
</dbReference>
<comment type="similarity">
    <text evidence="1">Belongs to the thioredoxin family.</text>
</comment>
<keyword evidence="7" id="KW-1185">Reference proteome</keyword>
<dbReference type="PANTHER" id="PTHR43601:SF32">
    <property type="entry name" value="THIOREDOXIN-LIKE 2-2, CHLOROPLASTIC"/>
    <property type="match status" value="1"/>
</dbReference>
<reference evidence="6 7" key="1">
    <citation type="submission" date="2024-03" db="EMBL/GenBank/DDBJ databases">
        <title>Aureococcus anophagefferens CCMP1851 and Kratosvirus quantuckense: Draft genome of a second virus-susceptible host strain in the model system.</title>
        <authorList>
            <person name="Chase E."/>
            <person name="Truchon A.R."/>
            <person name="Schepens W."/>
            <person name="Wilhelm S.W."/>
        </authorList>
    </citation>
    <scope>NUCLEOTIDE SEQUENCE [LARGE SCALE GENOMIC DNA]</scope>
    <source>
        <strain evidence="6 7">CCMP1851</strain>
    </source>
</reference>
<feature type="chain" id="PRO_5046773089" evidence="3">
    <location>
        <begin position="20"/>
        <end position="250"/>
    </location>
</feature>
<dbReference type="SUPFAM" id="SSF52833">
    <property type="entry name" value="Thioredoxin-like"/>
    <property type="match status" value="1"/>
</dbReference>
<evidence type="ECO:0000313" key="7">
    <source>
        <dbReference type="Proteomes" id="UP001363151"/>
    </source>
</evidence>
<comment type="caution">
    <text evidence="6">The sequence shown here is derived from an EMBL/GenBank/DDBJ whole genome shotgun (WGS) entry which is preliminary data.</text>
</comment>
<evidence type="ECO:0000256" key="2">
    <source>
        <dbReference type="ARBA" id="ARBA00022837"/>
    </source>
</evidence>
<feature type="domain" description="Thioredoxin" evidence="5">
    <location>
        <begin position="35"/>
        <end position="223"/>
    </location>
</feature>
<dbReference type="Gene3D" id="3.40.30.10">
    <property type="entry name" value="Glutaredoxin"/>
    <property type="match status" value="1"/>
</dbReference>
<dbReference type="EMBL" id="JBBJCI010000142">
    <property type="protein sequence ID" value="KAK7242516.1"/>
    <property type="molecule type" value="Genomic_DNA"/>
</dbReference>
<dbReference type="Gene3D" id="1.10.238.10">
    <property type="entry name" value="EF-hand"/>
    <property type="match status" value="1"/>
</dbReference>
<name>A0ABR1G1X4_AURAN</name>
<dbReference type="InterPro" id="IPR018247">
    <property type="entry name" value="EF_Hand_1_Ca_BS"/>
</dbReference>
<organism evidence="6 7">
    <name type="scientific">Aureococcus anophagefferens</name>
    <name type="common">Harmful bloom alga</name>
    <dbReference type="NCBI Taxonomy" id="44056"/>
    <lineage>
        <taxon>Eukaryota</taxon>
        <taxon>Sar</taxon>
        <taxon>Stramenopiles</taxon>
        <taxon>Ochrophyta</taxon>
        <taxon>Pelagophyceae</taxon>
        <taxon>Pelagomonadales</taxon>
        <taxon>Pelagomonadaceae</taxon>
        <taxon>Aureococcus</taxon>
    </lineage>
</organism>
<keyword evidence="3" id="KW-0732">Signal</keyword>
<dbReference type="InterPro" id="IPR013766">
    <property type="entry name" value="Thioredoxin_domain"/>
</dbReference>
<feature type="domain" description="EF-hand" evidence="4">
    <location>
        <begin position="189"/>
        <end position="224"/>
    </location>
</feature>
<dbReference type="Proteomes" id="UP001363151">
    <property type="component" value="Unassembled WGS sequence"/>
</dbReference>
<evidence type="ECO:0000259" key="5">
    <source>
        <dbReference type="PROSITE" id="PS51352"/>
    </source>
</evidence>
<accession>A0ABR1G1X4</accession>
<dbReference type="InterPro" id="IPR002048">
    <property type="entry name" value="EF_hand_dom"/>
</dbReference>
<evidence type="ECO:0000313" key="6">
    <source>
        <dbReference type="EMBL" id="KAK7242516.1"/>
    </source>
</evidence>
<evidence type="ECO:0000259" key="4">
    <source>
        <dbReference type="PROSITE" id="PS50222"/>
    </source>
</evidence>
<dbReference type="PANTHER" id="PTHR43601">
    <property type="entry name" value="THIOREDOXIN, MITOCHONDRIAL"/>
    <property type="match status" value="1"/>
</dbReference>
<evidence type="ECO:0000256" key="1">
    <source>
        <dbReference type="ARBA" id="ARBA00008987"/>
    </source>
</evidence>
<dbReference type="PROSITE" id="PS51352">
    <property type="entry name" value="THIOREDOXIN_2"/>
    <property type="match status" value="1"/>
</dbReference>
<evidence type="ECO:0000256" key="3">
    <source>
        <dbReference type="SAM" id="SignalP"/>
    </source>
</evidence>
<dbReference type="SUPFAM" id="SSF47473">
    <property type="entry name" value="EF-hand"/>
    <property type="match status" value="1"/>
</dbReference>
<sequence>MTVLTFKLAAAVCLGLTASFAPPSLPRHRRYAPVLQAKSQTTSKKMVVRIDGDEAFLAAMQYCTDDRLVAVKFYASWCRACKSIAPRFERLAKEFAGDEVQFFEIEFAANKELCRRLNIKKLPCVQYFRGSLGCVDTVMCGPSKFPDVRVKLEELLVETRDHVVKPYELRDTIRAVAVKQGKFADDESAMEQFIEVALSEIDANHDGVITVDEVEQWFDAHAVADVAPTNATLPEFTDVRELYDGALPAQ</sequence>
<dbReference type="CDD" id="cd02961">
    <property type="entry name" value="PDI_a_family"/>
    <property type="match status" value="1"/>
</dbReference>
<dbReference type="Pfam" id="PF00085">
    <property type="entry name" value="Thioredoxin"/>
    <property type="match status" value="1"/>
</dbReference>
<feature type="signal peptide" evidence="3">
    <location>
        <begin position="1"/>
        <end position="19"/>
    </location>
</feature>
<dbReference type="InterPro" id="IPR011992">
    <property type="entry name" value="EF-hand-dom_pair"/>
</dbReference>
<proteinExistence type="inferred from homology"/>
<dbReference type="PROSITE" id="PS00018">
    <property type="entry name" value="EF_HAND_1"/>
    <property type="match status" value="1"/>
</dbReference>
<protein>
    <submittedName>
        <fullName evidence="6">Thioredoxin domain-containing protein</fullName>
    </submittedName>
</protein>
<dbReference type="InterPro" id="IPR036249">
    <property type="entry name" value="Thioredoxin-like_sf"/>
</dbReference>
<gene>
    <name evidence="6" type="ORF">SO694_00017228</name>
</gene>